<dbReference type="Gene3D" id="2.40.50.140">
    <property type="entry name" value="Nucleic acid-binding proteins"/>
    <property type="match status" value="1"/>
</dbReference>
<gene>
    <name evidence="1" type="ORF">GCM10023349_07220</name>
</gene>
<accession>A0ABP8WU34</accession>
<sequence length="65" mass="6784">MVGQEGRVTGTVGPGLVGEVILPVRGGSEAFNAYPYVGTDTIPIGTLVRVMSYTQPRIVFVSAAM</sequence>
<proteinExistence type="predicted"/>
<organism evidence="1 2">
    <name type="scientific">Nocardioides conyzicola</name>
    <dbReference type="NCBI Taxonomy" id="1651781"/>
    <lineage>
        <taxon>Bacteria</taxon>
        <taxon>Bacillati</taxon>
        <taxon>Actinomycetota</taxon>
        <taxon>Actinomycetes</taxon>
        <taxon>Propionibacteriales</taxon>
        <taxon>Nocardioidaceae</taxon>
        <taxon>Nocardioides</taxon>
    </lineage>
</organism>
<evidence type="ECO:0000313" key="2">
    <source>
        <dbReference type="Proteomes" id="UP001499974"/>
    </source>
</evidence>
<evidence type="ECO:0000313" key="1">
    <source>
        <dbReference type="EMBL" id="GAA4694634.1"/>
    </source>
</evidence>
<comment type="caution">
    <text evidence="1">The sequence shown here is derived from an EMBL/GenBank/DDBJ whole genome shotgun (WGS) entry which is preliminary data.</text>
</comment>
<dbReference type="InterPro" id="IPR012340">
    <property type="entry name" value="NA-bd_OB-fold"/>
</dbReference>
<protein>
    <submittedName>
        <fullName evidence="1">Uncharacterized protein</fullName>
    </submittedName>
</protein>
<dbReference type="Proteomes" id="UP001499974">
    <property type="component" value="Unassembled WGS sequence"/>
</dbReference>
<name>A0ABP8WU34_9ACTN</name>
<dbReference type="EMBL" id="BAABKM010000002">
    <property type="protein sequence ID" value="GAA4694634.1"/>
    <property type="molecule type" value="Genomic_DNA"/>
</dbReference>
<reference evidence="2" key="1">
    <citation type="journal article" date="2019" name="Int. J. Syst. Evol. Microbiol.">
        <title>The Global Catalogue of Microorganisms (GCM) 10K type strain sequencing project: providing services to taxonomists for standard genome sequencing and annotation.</title>
        <authorList>
            <consortium name="The Broad Institute Genomics Platform"/>
            <consortium name="The Broad Institute Genome Sequencing Center for Infectious Disease"/>
            <person name="Wu L."/>
            <person name="Ma J."/>
        </authorList>
    </citation>
    <scope>NUCLEOTIDE SEQUENCE [LARGE SCALE GENOMIC DNA]</scope>
    <source>
        <strain evidence="2">JCM 18531</strain>
    </source>
</reference>
<keyword evidence="2" id="KW-1185">Reference proteome</keyword>